<evidence type="ECO:0000313" key="3">
    <source>
        <dbReference type="Proteomes" id="UP000236893"/>
    </source>
</evidence>
<sequence>MKTSLYLKSIIITIMVFFYSTSCQKQEITPTPKTSDQGELSNDDEVLYQKTVESITRCGGSDTRDIGFLTPPIDDPTSLAWDWTSVGYSEVFNDASNLYIHIRSNAAAGWRLKSVRVYAGSTQRYFDLAETLGWGIIDHFKYSKYSTGCYNTCFFFCIPISRLGLDPAPNNTAAVAVSLQAVKVQKVSGVCKVLETQHSMHFDGNGGGIADNAIVYNPTFSDIRSCGGTTP</sequence>
<feature type="chain" id="PRO_5015672645" evidence="1">
    <location>
        <begin position="26"/>
        <end position="231"/>
    </location>
</feature>
<evidence type="ECO:0000256" key="1">
    <source>
        <dbReference type="SAM" id="SignalP"/>
    </source>
</evidence>
<dbReference type="Proteomes" id="UP000236893">
    <property type="component" value="Unassembled WGS sequence"/>
</dbReference>
<proteinExistence type="predicted"/>
<feature type="signal peptide" evidence="1">
    <location>
        <begin position="1"/>
        <end position="25"/>
    </location>
</feature>
<reference evidence="2 3" key="1">
    <citation type="submission" date="2018-01" db="EMBL/GenBank/DDBJ databases">
        <authorList>
            <person name="Gaut B.S."/>
            <person name="Morton B.R."/>
            <person name="Clegg M.T."/>
            <person name="Duvall M.R."/>
        </authorList>
    </citation>
    <scope>NUCLEOTIDE SEQUENCE [LARGE SCALE GENOMIC DNA]</scope>
    <source>
        <strain evidence="2 3">HR-AV</strain>
    </source>
</reference>
<accession>A0A2S4ZWU5</accession>
<keyword evidence="3" id="KW-1185">Reference proteome</keyword>
<keyword evidence="1" id="KW-0732">Signal</keyword>
<comment type="caution">
    <text evidence="2">The sequence shown here is derived from an EMBL/GenBank/DDBJ whole genome shotgun (WGS) entry which is preliminary data.</text>
</comment>
<dbReference type="RefSeq" id="WP_103790702.1">
    <property type="nucleotide sequence ID" value="NZ_PQVF01000019.1"/>
</dbReference>
<protein>
    <submittedName>
        <fullName evidence="2">Uncharacterized protein</fullName>
    </submittedName>
</protein>
<dbReference type="AlphaFoldDB" id="A0A2S4ZWU5"/>
<gene>
    <name evidence="2" type="ORF">C3K47_18755</name>
</gene>
<organism evidence="2 3">
    <name type="scientific">Solitalea longa</name>
    <dbReference type="NCBI Taxonomy" id="2079460"/>
    <lineage>
        <taxon>Bacteria</taxon>
        <taxon>Pseudomonadati</taxon>
        <taxon>Bacteroidota</taxon>
        <taxon>Sphingobacteriia</taxon>
        <taxon>Sphingobacteriales</taxon>
        <taxon>Sphingobacteriaceae</taxon>
        <taxon>Solitalea</taxon>
    </lineage>
</organism>
<dbReference type="EMBL" id="PQVF01000019">
    <property type="protein sequence ID" value="POY34775.1"/>
    <property type="molecule type" value="Genomic_DNA"/>
</dbReference>
<name>A0A2S4ZWU5_9SPHI</name>
<evidence type="ECO:0000313" key="2">
    <source>
        <dbReference type="EMBL" id="POY34775.1"/>
    </source>
</evidence>